<dbReference type="Pfam" id="PF01266">
    <property type="entry name" value="DAO"/>
    <property type="match status" value="1"/>
</dbReference>
<gene>
    <name evidence="2" type="ORF">FB557_1973</name>
</gene>
<protein>
    <submittedName>
        <fullName evidence="2">Phytoene dehydrogenase-like protein</fullName>
    </submittedName>
</protein>
<dbReference type="PANTHER" id="PTHR10668">
    <property type="entry name" value="PHYTOENE DEHYDROGENASE"/>
    <property type="match status" value="1"/>
</dbReference>
<sequence>MSTQSVDVVVIGAGHHGLVAACELADAGWDVLVLEGEERVGGAVASRDVDGWVMDEFSACHPLGLASPVLRGLELDRFGLEWAHAPAPVTHVSGPLDVQGSAVLARPEQTAELLEQDHPGDGEAWLRLCSRYRAIREPLWRALLTQWPPTTSLLPLVRSVGVLDLPDLARFALLPVAQMGREIFGGARGREILAGNALHADIPPDAPGSGLYGWVMSMLAQDVGFPSPKGGARVLAQALRSRAEWAGAQVETGRPVRRVRVEGGRATAVETEDGQVVRARRGVVADTSAPDLYRRLLDDTDVPGGLRTRMERFVWDLPTLKLDYRLSRPMPWRAQRARGAAVVHAGRDLPGLVTWAAELGAGRVPDHPFALVGQMATVDPTRAPHGGESLWLYTHLPRQVGGAAAVAVTTERCEQMLDELAPGWRDGVVGREHRGPGDLEEADPNLGEGAIAGGTMQLFQQAIWRPTTGLGGPRTHIAGLYLGSAAIHPGGGVHGGCGHLAARAALRDASWWGRPTGLAQRAAIRAISRREPRW</sequence>
<comment type="caution">
    <text evidence="2">The sequence shown here is derived from an EMBL/GenBank/DDBJ whole genome shotgun (WGS) entry which is preliminary data.</text>
</comment>
<evidence type="ECO:0000313" key="2">
    <source>
        <dbReference type="EMBL" id="TWD14560.1"/>
    </source>
</evidence>
<evidence type="ECO:0000259" key="1">
    <source>
        <dbReference type="Pfam" id="PF01266"/>
    </source>
</evidence>
<organism evidence="2 3">
    <name type="scientific">Marihabitans asiaticum</name>
    <dbReference type="NCBI Taxonomy" id="415218"/>
    <lineage>
        <taxon>Bacteria</taxon>
        <taxon>Bacillati</taxon>
        <taxon>Actinomycetota</taxon>
        <taxon>Actinomycetes</taxon>
        <taxon>Micrococcales</taxon>
        <taxon>Intrasporangiaceae</taxon>
        <taxon>Marihabitans</taxon>
    </lineage>
</organism>
<dbReference type="Gene3D" id="3.50.50.60">
    <property type="entry name" value="FAD/NAD(P)-binding domain"/>
    <property type="match status" value="2"/>
</dbReference>
<dbReference type="PANTHER" id="PTHR10668:SF105">
    <property type="entry name" value="DEHYDROGENASE-RELATED"/>
    <property type="match status" value="1"/>
</dbReference>
<dbReference type="InterPro" id="IPR006076">
    <property type="entry name" value="FAD-dep_OxRdtase"/>
</dbReference>
<evidence type="ECO:0000313" key="3">
    <source>
        <dbReference type="Proteomes" id="UP000315628"/>
    </source>
</evidence>
<dbReference type="AlphaFoldDB" id="A0A560WAI8"/>
<dbReference type="SUPFAM" id="SSF51905">
    <property type="entry name" value="FAD/NAD(P)-binding domain"/>
    <property type="match status" value="1"/>
</dbReference>
<dbReference type="RefSeq" id="WP_246074663.1">
    <property type="nucleotide sequence ID" value="NZ_BAAAYT010000005.1"/>
</dbReference>
<dbReference type="InterPro" id="IPR036188">
    <property type="entry name" value="FAD/NAD-bd_sf"/>
</dbReference>
<proteinExistence type="predicted"/>
<dbReference type="EMBL" id="VIUW01000003">
    <property type="protein sequence ID" value="TWD14560.1"/>
    <property type="molecule type" value="Genomic_DNA"/>
</dbReference>
<reference evidence="2 3" key="1">
    <citation type="submission" date="2019-06" db="EMBL/GenBank/DDBJ databases">
        <title>Sequencing the genomes of 1000 actinobacteria strains.</title>
        <authorList>
            <person name="Klenk H.-P."/>
        </authorList>
    </citation>
    <scope>NUCLEOTIDE SEQUENCE [LARGE SCALE GENOMIC DNA]</scope>
    <source>
        <strain evidence="2 3">DSM 18935</strain>
    </source>
</reference>
<dbReference type="Proteomes" id="UP000315628">
    <property type="component" value="Unassembled WGS sequence"/>
</dbReference>
<feature type="domain" description="FAD dependent oxidoreductase" evidence="1">
    <location>
        <begin position="7"/>
        <end position="286"/>
    </location>
</feature>
<name>A0A560WAI8_9MICO</name>
<keyword evidence="3" id="KW-1185">Reference proteome</keyword>
<accession>A0A560WAI8</accession>